<gene>
    <name evidence="1" type="ORF">FEM48_Zijuj03G0080800</name>
</gene>
<evidence type="ECO:0000313" key="1">
    <source>
        <dbReference type="EMBL" id="KAH7537327.1"/>
    </source>
</evidence>
<organism evidence="1 2">
    <name type="scientific">Ziziphus jujuba var. spinosa</name>
    <dbReference type="NCBI Taxonomy" id="714518"/>
    <lineage>
        <taxon>Eukaryota</taxon>
        <taxon>Viridiplantae</taxon>
        <taxon>Streptophyta</taxon>
        <taxon>Embryophyta</taxon>
        <taxon>Tracheophyta</taxon>
        <taxon>Spermatophyta</taxon>
        <taxon>Magnoliopsida</taxon>
        <taxon>eudicotyledons</taxon>
        <taxon>Gunneridae</taxon>
        <taxon>Pentapetalae</taxon>
        <taxon>rosids</taxon>
        <taxon>fabids</taxon>
        <taxon>Rosales</taxon>
        <taxon>Rhamnaceae</taxon>
        <taxon>Paliureae</taxon>
        <taxon>Ziziphus</taxon>
    </lineage>
</organism>
<dbReference type="EMBL" id="JAEACU010000003">
    <property type="protein sequence ID" value="KAH7537327.1"/>
    <property type="molecule type" value="Genomic_DNA"/>
</dbReference>
<protein>
    <submittedName>
        <fullName evidence="1">Uncharacterized protein</fullName>
    </submittedName>
</protein>
<comment type="caution">
    <text evidence="1">The sequence shown here is derived from an EMBL/GenBank/DDBJ whole genome shotgun (WGS) entry which is preliminary data.</text>
</comment>
<reference evidence="1" key="1">
    <citation type="journal article" date="2021" name="Front. Plant Sci.">
        <title>Chromosome-Scale Genome Assembly for Chinese Sour Jujube and Insights Into Its Genome Evolution and Domestication Signature.</title>
        <authorList>
            <person name="Shen L.-Y."/>
            <person name="Luo H."/>
            <person name="Wang X.-L."/>
            <person name="Wang X.-M."/>
            <person name="Qiu X.-J."/>
            <person name="Liu H."/>
            <person name="Zhou S.-S."/>
            <person name="Jia K.-H."/>
            <person name="Nie S."/>
            <person name="Bao Y.-T."/>
            <person name="Zhang R.-G."/>
            <person name="Yun Q.-Z."/>
            <person name="Chai Y.-H."/>
            <person name="Lu J.-Y."/>
            <person name="Li Y."/>
            <person name="Zhao S.-W."/>
            <person name="Mao J.-F."/>
            <person name="Jia S.-G."/>
            <person name="Mao Y.-M."/>
        </authorList>
    </citation>
    <scope>NUCLEOTIDE SEQUENCE</scope>
    <source>
        <strain evidence="1">AT0</strain>
        <tissue evidence="1">Leaf</tissue>
    </source>
</reference>
<dbReference type="Proteomes" id="UP000813462">
    <property type="component" value="Unassembled WGS sequence"/>
</dbReference>
<proteinExistence type="predicted"/>
<accession>A0A978VP52</accession>
<name>A0A978VP52_ZIZJJ</name>
<evidence type="ECO:0000313" key="2">
    <source>
        <dbReference type="Proteomes" id="UP000813462"/>
    </source>
</evidence>
<dbReference type="AlphaFoldDB" id="A0A978VP52"/>
<sequence length="139" mass="15427">MVLGGRMTKSLAATTATSRRLTVIEVVDKARSQDIIQAGDCILNVPCHVIGLDPDINTFLNGEVSYDAKLAIVILVEKILGWKYEIGSGFSIVKVASAPKRFTFNRVRMLFSFSDEHTDIYWLSSVLWSCNAYCALFCV</sequence>